<protein>
    <submittedName>
        <fullName evidence="1">Uncharacterized protein</fullName>
    </submittedName>
</protein>
<dbReference type="KEGG" id="yey:Y11_02751"/>
<evidence type="ECO:0000313" key="2">
    <source>
        <dbReference type="Proteomes" id="UP000008084"/>
    </source>
</evidence>
<dbReference type="AlphaFoldDB" id="A0A0H3NWT1"/>
<name>A0A0H3NWT1_YERE1</name>
<proteinExistence type="predicted"/>
<dbReference type="EMBL" id="FR729477">
    <property type="protein sequence ID" value="CBY27906.1"/>
    <property type="molecule type" value="Genomic_DNA"/>
</dbReference>
<sequence length="50" mass="5982">MSSVSFKKNWNLVRLVKLHAKTGQKKSKWLKIRPRYAMMPKTKIPNKIDR</sequence>
<accession>A0A0H3NWT1</accession>
<reference evidence="1 2" key="1">
    <citation type="journal article" date="2011" name="J. Bacteriol.">
        <title>Complete genome sequence of Yersinia enterocolitica subsp. palearctica serogroup O:3.</title>
        <authorList>
            <person name="Batzilla J."/>
            <person name="Hoper D."/>
            <person name="Antonenka U."/>
            <person name="Heesemann J."/>
            <person name="Rakin A."/>
        </authorList>
    </citation>
    <scope>NUCLEOTIDE SEQUENCE [LARGE SCALE GENOMIC DNA]</scope>
    <source>
        <strain evidence="2">DSM 13030 / CIP 106945 / Y11</strain>
    </source>
</reference>
<dbReference type="HOGENOM" id="CLU_3124341_0_0_6"/>
<organism evidence="1 2">
    <name type="scientific">Yersinia enterocolitica subsp. palearctica serotype O:3 (strain DSM 13030 / CIP 106945 / Y11)</name>
    <dbReference type="NCBI Taxonomy" id="930944"/>
    <lineage>
        <taxon>Bacteria</taxon>
        <taxon>Pseudomonadati</taxon>
        <taxon>Pseudomonadota</taxon>
        <taxon>Gammaproteobacteria</taxon>
        <taxon>Enterobacterales</taxon>
        <taxon>Yersiniaceae</taxon>
        <taxon>Yersinia</taxon>
    </lineage>
</organism>
<dbReference type="Proteomes" id="UP000008084">
    <property type="component" value="Chromosome"/>
</dbReference>
<evidence type="ECO:0000313" key="1">
    <source>
        <dbReference type="EMBL" id="CBY27906.1"/>
    </source>
</evidence>
<gene>
    <name evidence="1" type="ordered locus">Y11_02751</name>
</gene>
<dbReference type="PATRIC" id="fig|930944.6.peg.275"/>